<reference evidence="2 3" key="1">
    <citation type="submission" date="2015-04" db="EMBL/GenBank/DDBJ databases">
        <title>Complete genome sequence of Schizopora paradoxa KUC8140, a cosmopolitan wood degrader in East Asia.</title>
        <authorList>
            <consortium name="DOE Joint Genome Institute"/>
            <person name="Min B."/>
            <person name="Park H."/>
            <person name="Jang Y."/>
            <person name="Kim J.-J."/>
            <person name="Kim K.H."/>
            <person name="Pangilinan J."/>
            <person name="Lipzen A."/>
            <person name="Riley R."/>
            <person name="Grigoriev I.V."/>
            <person name="Spatafora J.W."/>
            <person name="Choi I.-G."/>
        </authorList>
    </citation>
    <scope>NUCLEOTIDE SEQUENCE [LARGE SCALE GENOMIC DNA]</scope>
    <source>
        <strain evidence="2 3">KUC8140</strain>
    </source>
</reference>
<feature type="region of interest" description="Disordered" evidence="1">
    <location>
        <begin position="466"/>
        <end position="507"/>
    </location>
</feature>
<organism evidence="2 3">
    <name type="scientific">Schizopora paradoxa</name>
    <dbReference type="NCBI Taxonomy" id="27342"/>
    <lineage>
        <taxon>Eukaryota</taxon>
        <taxon>Fungi</taxon>
        <taxon>Dikarya</taxon>
        <taxon>Basidiomycota</taxon>
        <taxon>Agaricomycotina</taxon>
        <taxon>Agaricomycetes</taxon>
        <taxon>Hymenochaetales</taxon>
        <taxon>Schizoporaceae</taxon>
        <taxon>Schizopora</taxon>
    </lineage>
</organism>
<evidence type="ECO:0000313" key="3">
    <source>
        <dbReference type="Proteomes" id="UP000053477"/>
    </source>
</evidence>
<feature type="compositionally biased region" description="Basic and acidic residues" evidence="1">
    <location>
        <begin position="49"/>
        <end position="64"/>
    </location>
</feature>
<gene>
    <name evidence="2" type="ORF">SCHPADRAFT_994781</name>
</gene>
<feature type="region of interest" description="Disordered" evidence="1">
    <location>
        <begin position="97"/>
        <end position="149"/>
    </location>
</feature>
<proteinExistence type="predicted"/>
<dbReference type="InParanoid" id="A0A0H2SIT1"/>
<protein>
    <submittedName>
        <fullName evidence="2">Uncharacterized protein</fullName>
    </submittedName>
</protein>
<sequence>MSCRTALNLQARRPYDDGSSTVTAHAKKLSKPKSSGNRRSTSSSGKTQAKSENDAQPKLHDKQTRSRRSSAKGAKLTERWNMLSKIIRVQKANIEVEEREEFSDSGYGSASDDKDDRSDSGQSSAGSSSHQRPQDEYYSQHAHSPKIPSPLTGLSSAVYADPPRYLYGNHGLSQSSLFYKRHLWARRKHAWDEYEYHLEAWRAVACAEAAYGGIVPPDVPQYEPQAPPQPQTRCRTDSISVPPLPPTCPSPMPTQVENKSAATYPRVGDLSSLRDPFLLSVDSWFCDLPLWTLSQLTWIYDLNHRLACGEPTGLTRSKIKESFKQEAPEDIYIDNDGLPDVSVCSTETTSSDVTLVDITLKEQSRSPGEGAKESPQETVYWTPVMTPSEEIHHQIEVTRSERTSYPRAWEVSWFSRWEVLYHQLRLAALFATDTDFQESPSLDLIKEASRVLLTSGRVLYNPDAEHYVEEESEGSSESSSREVEVNTEEPEDTFQEEPPAGDSWPRPGASVDPLVMFAMAKLPFSDESIICDTEDCTKDAGAFLSADDDCTLIHPLEHLTLRC</sequence>
<evidence type="ECO:0000256" key="1">
    <source>
        <dbReference type="SAM" id="MobiDB-lite"/>
    </source>
</evidence>
<dbReference type="Proteomes" id="UP000053477">
    <property type="component" value="Unassembled WGS sequence"/>
</dbReference>
<name>A0A0H2SIT1_9AGAM</name>
<feature type="compositionally biased region" description="Low complexity" evidence="1">
    <location>
        <begin position="33"/>
        <end position="47"/>
    </location>
</feature>
<accession>A0A0H2SIT1</accession>
<dbReference type="OrthoDB" id="2921613at2759"/>
<feature type="compositionally biased region" description="Low complexity" evidence="1">
    <location>
        <begin position="120"/>
        <end position="131"/>
    </location>
</feature>
<keyword evidence="3" id="KW-1185">Reference proteome</keyword>
<dbReference type="AlphaFoldDB" id="A0A0H2SIT1"/>
<dbReference type="EMBL" id="KQ085910">
    <property type="protein sequence ID" value="KLO16971.1"/>
    <property type="molecule type" value="Genomic_DNA"/>
</dbReference>
<evidence type="ECO:0000313" key="2">
    <source>
        <dbReference type="EMBL" id="KLO16971.1"/>
    </source>
</evidence>
<feature type="region of interest" description="Disordered" evidence="1">
    <location>
        <begin position="1"/>
        <end position="76"/>
    </location>
</feature>
<feature type="compositionally biased region" description="Acidic residues" evidence="1">
    <location>
        <begin position="485"/>
        <end position="495"/>
    </location>
</feature>